<dbReference type="AlphaFoldDB" id="A0A6A6V9R4"/>
<dbReference type="EMBL" id="MU006573">
    <property type="protein sequence ID" value="KAF2747275.1"/>
    <property type="molecule type" value="Genomic_DNA"/>
</dbReference>
<dbReference type="Proteomes" id="UP000799440">
    <property type="component" value="Unassembled WGS sequence"/>
</dbReference>
<evidence type="ECO:0000256" key="1">
    <source>
        <dbReference type="SAM" id="MobiDB-lite"/>
    </source>
</evidence>
<organism evidence="2 3">
    <name type="scientific">Sporormia fimetaria CBS 119925</name>
    <dbReference type="NCBI Taxonomy" id="1340428"/>
    <lineage>
        <taxon>Eukaryota</taxon>
        <taxon>Fungi</taxon>
        <taxon>Dikarya</taxon>
        <taxon>Ascomycota</taxon>
        <taxon>Pezizomycotina</taxon>
        <taxon>Dothideomycetes</taxon>
        <taxon>Pleosporomycetidae</taxon>
        <taxon>Pleosporales</taxon>
        <taxon>Sporormiaceae</taxon>
        <taxon>Sporormia</taxon>
    </lineage>
</organism>
<keyword evidence="3" id="KW-1185">Reference proteome</keyword>
<feature type="region of interest" description="Disordered" evidence="1">
    <location>
        <begin position="1"/>
        <end position="42"/>
    </location>
</feature>
<accession>A0A6A6V9R4</accession>
<proteinExistence type="predicted"/>
<reference evidence="2" key="1">
    <citation type="journal article" date="2020" name="Stud. Mycol.">
        <title>101 Dothideomycetes genomes: a test case for predicting lifestyles and emergence of pathogens.</title>
        <authorList>
            <person name="Haridas S."/>
            <person name="Albert R."/>
            <person name="Binder M."/>
            <person name="Bloem J."/>
            <person name="Labutti K."/>
            <person name="Salamov A."/>
            <person name="Andreopoulos B."/>
            <person name="Baker S."/>
            <person name="Barry K."/>
            <person name="Bills G."/>
            <person name="Bluhm B."/>
            <person name="Cannon C."/>
            <person name="Castanera R."/>
            <person name="Culley D."/>
            <person name="Daum C."/>
            <person name="Ezra D."/>
            <person name="Gonzalez J."/>
            <person name="Henrissat B."/>
            <person name="Kuo A."/>
            <person name="Liang C."/>
            <person name="Lipzen A."/>
            <person name="Lutzoni F."/>
            <person name="Magnuson J."/>
            <person name="Mondo S."/>
            <person name="Nolan M."/>
            <person name="Ohm R."/>
            <person name="Pangilinan J."/>
            <person name="Park H.-J."/>
            <person name="Ramirez L."/>
            <person name="Alfaro M."/>
            <person name="Sun H."/>
            <person name="Tritt A."/>
            <person name="Yoshinaga Y."/>
            <person name="Zwiers L.-H."/>
            <person name="Turgeon B."/>
            <person name="Goodwin S."/>
            <person name="Spatafora J."/>
            <person name="Crous P."/>
            <person name="Grigoriev I."/>
        </authorList>
    </citation>
    <scope>NUCLEOTIDE SEQUENCE</scope>
    <source>
        <strain evidence="2">CBS 119925</strain>
    </source>
</reference>
<gene>
    <name evidence="2" type="ORF">M011DRAFT_54220</name>
</gene>
<feature type="compositionally biased region" description="Basic and acidic residues" evidence="1">
    <location>
        <begin position="1"/>
        <end position="13"/>
    </location>
</feature>
<evidence type="ECO:0000313" key="2">
    <source>
        <dbReference type="EMBL" id="KAF2747275.1"/>
    </source>
</evidence>
<protein>
    <submittedName>
        <fullName evidence="2">Uncharacterized protein</fullName>
    </submittedName>
</protein>
<evidence type="ECO:0000313" key="3">
    <source>
        <dbReference type="Proteomes" id="UP000799440"/>
    </source>
</evidence>
<sequence length="214" mass="23783">MTDRSDTEAHVRDGSSLPTAARVAAETGVKTPAAQDGGWIASPEAPDMELASRLAEAVQCLSVGESEYAASSQSINHQLGSWSFMKTIDKFFELYPEMRGAPISKIEKFVQSKVYQAVHNTVPRFPDDEINTSAVGKFVTEYHALLARLNRTNQALAMQIIKKQMVEKIVPGVLNTEKSTSEEADTKMIESRIDAIVHRIIFRKMRQIAQRSQD</sequence>
<name>A0A6A6V9R4_9PLEO</name>